<proteinExistence type="predicted"/>
<protein>
    <submittedName>
        <fullName evidence="1">Uncharacterized protein</fullName>
    </submittedName>
</protein>
<accession>A0A2P1PAC8</accession>
<evidence type="ECO:0000313" key="1">
    <source>
        <dbReference type="EMBL" id="AVP88210.1"/>
    </source>
</evidence>
<reference evidence="1 2" key="1">
    <citation type="submission" date="2018-03" db="EMBL/GenBank/DDBJ databases">
        <title>A gene transfer event suggests a long-term partnership between eustigmatophyte algae and a novel lineage of endosymbiotic bacteria.</title>
        <authorList>
            <person name="Yurchenko T."/>
            <person name="Sevcikova T."/>
            <person name="Pribyl P."/>
            <person name="El Karkouri K."/>
            <person name="Klimes V."/>
            <person name="Amaral R."/>
            <person name="Zbrankova V."/>
            <person name="Kim E."/>
            <person name="Raoult D."/>
            <person name="Santos L.M.A."/>
            <person name="Elias M."/>
        </authorList>
    </citation>
    <scope>NUCLEOTIDE SEQUENCE [LARGE SCALE GENOMIC DNA]</scope>
    <source>
        <strain evidence="1">CCALA 838</strain>
    </source>
</reference>
<gene>
    <name evidence="1" type="ORF">phytr_12860</name>
</gene>
<sequence>MSRILLDMNYPAFQQSLFGLEKVEQRAILNTLKKNLAIKLGSLIHR</sequence>
<organism evidence="1 2">
    <name type="scientific">Candidatus Phycorickettsia trachydisci</name>
    <dbReference type="NCBI Taxonomy" id="2115978"/>
    <lineage>
        <taxon>Bacteria</taxon>
        <taxon>Pseudomonadati</taxon>
        <taxon>Pseudomonadota</taxon>
        <taxon>Alphaproteobacteria</taxon>
        <taxon>Rickettsiales</taxon>
        <taxon>Rickettsiaceae</taxon>
        <taxon>Candidatus Phycorickettsia</taxon>
    </lineage>
</organism>
<dbReference type="KEGG" id="ptc:phytr_12860"/>
<keyword evidence="2" id="KW-1185">Reference proteome</keyword>
<name>A0A2P1PAC8_9RICK</name>
<dbReference type="EMBL" id="CP027845">
    <property type="protein sequence ID" value="AVP88210.1"/>
    <property type="molecule type" value="Genomic_DNA"/>
</dbReference>
<dbReference type="AlphaFoldDB" id="A0A2P1PAC8"/>
<dbReference type="Proteomes" id="UP000241762">
    <property type="component" value="Chromosome"/>
</dbReference>
<evidence type="ECO:0000313" key="2">
    <source>
        <dbReference type="Proteomes" id="UP000241762"/>
    </source>
</evidence>